<organism evidence="2 3">
    <name type="scientific">Kribbella aluminosa</name>
    <dbReference type="NCBI Taxonomy" id="416017"/>
    <lineage>
        <taxon>Bacteria</taxon>
        <taxon>Bacillati</taxon>
        <taxon>Actinomycetota</taxon>
        <taxon>Actinomycetes</taxon>
        <taxon>Propionibacteriales</taxon>
        <taxon>Kribbellaceae</taxon>
        <taxon>Kribbella</taxon>
    </lineage>
</organism>
<dbReference type="EMBL" id="JAGINT010000002">
    <property type="protein sequence ID" value="MBP2356718.1"/>
    <property type="molecule type" value="Genomic_DNA"/>
</dbReference>
<feature type="region of interest" description="Disordered" evidence="1">
    <location>
        <begin position="1"/>
        <end position="28"/>
    </location>
</feature>
<evidence type="ECO:0000313" key="2">
    <source>
        <dbReference type="EMBL" id="MBP2356718.1"/>
    </source>
</evidence>
<evidence type="ECO:0000313" key="3">
    <source>
        <dbReference type="Proteomes" id="UP000755585"/>
    </source>
</evidence>
<accession>A0ABS4UYI1</accession>
<reference evidence="2 3" key="1">
    <citation type="submission" date="2021-03" db="EMBL/GenBank/DDBJ databases">
        <title>Sequencing the genomes of 1000 actinobacteria strains.</title>
        <authorList>
            <person name="Klenk H.-P."/>
        </authorList>
    </citation>
    <scope>NUCLEOTIDE SEQUENCE [LARGE SCALE GENOMIC DNA]</scope>
    <source>
        <strain evidence="2 3">DSM 18824</strain>
    </source>
</reference>
<name>A0ABS4UYI1_9ACTN</name>
<feature type="compositionally biased region" description="Basic and acidic residues" evidence="1">
    <location>
        <begin position="1"/>
        <end position="27"/>
    </location>
</feature>
<feature type="compositionally biased region" description="Polar residues" evidence="1">
    <location>
        <begin position="165"/>
        <end position="175"/>
    </location>
</feature>
<comment type="caution">
    <text evidence="2">The sequence shown here is derived from an EMBL/GenBank/DDBJ whole genome shotgun (WGS) entry which is preliminary data.</text>
</comment>
<sequence>MLAPEGRDNGDERDTPLSPDAARKGLEEGATEAWAYRNLDRYIDELGLEDVVPDLKGVTAISRYQHYLPAADVLAERIGAQAGVGRDEILRQMNCGLSDGKWPVARIEEGYRSGTPLQQERQAGQVAQPQQQPDQKDVLAVAFAGTAPAGGATATRPGQAALNKSPVSAQQQNTSTREETQSDR</sequence>
<feature type="region of interest" description="Disordered" evidence="1">
    <location>
        <begin position="148"/>
        <end position="184"/>
    </location>
</feature>
<keyword evidence="3" id="KW-1185">Reference proteome</keyword>
<gene>
    <name evidence="2" type="ORF">JOF29_007828</name>
</gene>
<feature type="compositionally biased region" description="Low complexity" evidence="1">
    <location>
        <begin position="148"/>
        <end position="161"/>
    </location>
</feature>
<evidence type="ECO:0000256" key="1">
    <source>
        <dbReference type="SAM" id="MobiDB-lite"/>
    </source>
</evidence>
<dbReference type="Proteomes" id="UP000755585">
    <property type="component" value="Unassembled WGS sequence"/>
</dbReference>
<protein>
    <submittedName>
        <fullName evidence="2">Uncharacterized protein</fullName>
    </submittedName>
</protein>
<proteinExistence type="predicted"/>
<dbReference type="RefSeq" id="WP_209699191.1">
    <property type="nucleotide sequence ID" value="NZ_BAAAVU010000004.1"/>
</dbReference>